<dbReference type="Proteomes" id="UP001515480">
    <property type="component" value="Unassembled WGS sequence"/>
</dbReference>
<dbReference type="InterPro" id="IPR036514">
    <property type="entry name" value="SGNH_hydro_sf"/>
</dbReference>
<sequence>MASELTLEATDARLLYENVYHQAREAHGVSFDRCYDEEYGCAAGALRQHPGATISLVTDAAHASLTLSYLAACSEACPGSPPDGCYHPKWKCFGEHDGMCGSCTAHCAVKLYVGGERVLFPAETRDYEEGEVELRLFDDAARPPAARRVDIVMPWNAEVAFVRLRLREVRHVSAPPPRAFRYVAYGDSITHGFCADTPYPEHLARENGWSALNLGIGGIPITPRHGAALGALRPQLLSTLIGTNNWPWDCDASAEMRQFLERVRAPLPDVPLVVVTPIVRGEEGQLNENHCATPEDTRAQIRAAVWKRQREGDRRIFLVEGLPLLPLYHLHDRLHPGDGAAMRDLALNLNAQMGFARVQFDVETPCPSVRVRARGLTPQGGASLYYGDDLVNADILGVDGCGGRTLMVGGGWRGRRHATADASGEALFTFTRGAAEGDAECGSALFQILDVPTCVSSRVGAAAATGDSLEGTAAALFSRPPPPPPPPTPPPPSSPAPRSPSPPAAPVERSPMPPPLCPPPPERGAPQHSLRGPTSPLPPQGSSSREDRVDFVAAVFAQLLQAVDEVAATPPIVLAAVSVSMMALGACLFLCACWCVKMARHLGVLPHSGKRRHRGRSSRKCTRGPRHELVAITEPEDDVF</sequence>
<comment type="caution">
    <text evidence="4">The sequence shown here is derived from an EMBL/GenBank/DDBJ whole genome shotgun (WGS) entry which is preliminary data.</text>
</comment>
<dbReference type="SUPFAM" id="SSF52266">
    <property type="entry name" value="SGNH hydrolase"/>
    <property type="match status" value="1"/>
</dbReference>
<name>A0AB34IPL2_PRYPA</name>
<evidence type="ECO:0000259" key="3">
    <source>
        <dbReference type="Pfam" id="PF13472"/>
    </source>
</evidence>
<proteinExistence type="predicted"/>
<dbReference type="AlphaFoldDB" id="A0AB34IPL2"/>
<keyword evidence="2" id="KW-1133">Transmembrane helix</keyword>
<evidence type="ECO:0000313" key="4">
    <source>
        <dbReference type="EMBL" id="KAL1503992.1"/>
    </source>
</evidence>
<dbReference type="EMBL" id="JBGBPQ010000020">
    <property type="protein sequence ID" value="KAL1503992.1"/>
    <property type="molecule type" value="Genomic_DNA"/>
</dbReference>
<feature type="domain" description="SGNH hydrolase-type esterase" evidence="3">
    <location>
        <begin position="184"/>
        <end position="315"/>
    </location>
</feature>
<evidence type="ECO:0000256" key="1">
    <source>
        <dbReference type="SAM" id="MobiDB-lite"/>
    </source>
</evidence>
<keyword evidence="5" id="KW-1185">Reference proteome</keyword>
<keyword evidence="2" id="KW-0812">Transmembrane</keyword>
<keyword evidence="2" id="KW-0472">Membrane</keyword>
<evidence type="ECO:0000313" key="5">
    <source>
        <dbReference type="Proteomes" id="UP001515480"/>
    </source>
</evidence>
<dbReference type="Gene3D" id="3.40.50.1110">
    <property type="entry name" value="SGNH hydrolase"/>
    <property type="match status" value="1"/>
</dbReference>
<feature type="region of interest" description="Disordered" evidence="1">
    <location>
        <begin position="474"/>
        <end position="546"/>
    </location>
</feature>
<gene>
    <name evidence="4" type="ORF">AB1Y20_010407</name>
</gene>
<dbReference type="Pfam" id="PF13472">
    <property type="entry name" value="Lipase_GDSL_2"/>
    <property type="match status" value="1"/>
</dbReference>
<feature type="transmembrane region" description="Helical" evidence="2">
    <location>
        <begin position="572"/>
        <end position="596"/>
    </location>
</feature>
<protein>
    <recommendedName>
        <fullName evidence="3">SGNH hydrolase-type esterase domain-containing protein</fullName>
    </recommendedName>
</protein>
<organism evidence="4 5">
    <name type="scientific">Prymnesium parvum</name>
    <name type="common">Toxic golden alga</name>
    <dbReference type="NCBI Taxonomy" id="97485"/>
    <lineage>
        <taxon>Eukaryota</taxon>
        <taxon>Haptista</taxon>
        <taxon>Haptophyta</taxon>
        <taxon>Prymnesiophyceae</taxon>
        <taxon>Prymnesiales</taxon>
        <taxon>Prymnesiaceae</taxon>
        <taxon>Prymnesium</taxon>
    </lineage>
</organism>
<accession>A0AB34IPL2</accession>
<dbReference type="InterPro" id="IPR013830">
    <property type="entry name" value="SGNH_hydro"/>
</dbReference>
<feature type="compositionally biased region" description="Pro residues" evidence="1">
    <location>
        <begin position="479"/>
        <end position="523"/>
    </location>
</feature>
<reference evidence="4 5" key="1">
    <citation type="journal article" date="2024" name="Science">
        <title>Giant polyketide synthase enzymes in the biosynthesis of giant marine polyether toxins.</title>
        <authorList>
            <person name="Fallon T.R."/>
            <person name="Shende V.V."/>
            <person name="Wierzbicki I.H."/>
            <person name="Pendleton A.L."/>
            <person name="Watervoot N.F."/>
            <person name="Auber R.P."/>
            <person name="Gonzalez D.J."/>
            <person name="Wisecaver J.H."/>
            <person name="Moore B.S."/>
        </authorList>
    </citation>
    <scope>NUCLEOTIDE SEQUENCE [LARGE SCALE GENOMIC DNA]</scope>
    <source>
        <strain evidence="4 5">12B1</strain>
    </source>
</reference>
<evidence type="ECO:0000256" key="2">
    <source>
        <dbReference type="SAM" id="Phobius"/>
    </source>
</evidence>